<dbReference type="GO" id="GO:0022857">
    <property type="term" value="F:transmembrane transporter activity"/>
    <property type="evidence" value="ECO:0007669"/>
    <property type="project" value="InterPro"/>
</dbReference>
<dbReference type="AlphaFoldDB" id="A0A2K9MG36"/>
<evidence type="ECO:0000256" key="3">
    <source>
        <dbReference type="ARBA" id="ARBA00022692"/>
    </source>
</evidence>
<dbReference type="InterPro" id="IPR050189">
    <property type="entry name" value="MFS_Efflux_Transporters"/>
</dbReference>
<dbReference type="OrthoDB" id="7843721at2"/>
<dbReference type="InterPro" id="IPR011701">
    <property type="entry name" value="MFS"/>
</dbReference>
<evidence type="ECO:0000256" key="6">
    <source>
        <dbReference type="SAM" id="Phobius"/>
    </source>
</evidence>
<evidence type="ECO:0000256" key="2">
    <source>
        <dbReference type="ARBA" id="ARBA00022475"/>
    </source>
</evidence>
<feature type="transmembrane region" description="Helical" evidence="6">
    <location>
        <begin position="247"/>
        <end position="268"/>
    </location>
</feature>
<proteinExistence type="predicted"/>
<feature type="transmembrane region" description="Helical" evidence="6">
    <location>
        <begin position="67"/>
        <end position="85"/>
    </location>
</feature>
<dbReference type="EMBL" id="CP025583">
    <property type="protein sequence ID" value="AUM74609.1"/>
    <property type="molecule type" value="Genomic_DNA"/>
</dbReference>
<dbReference type="PANTHER" id="PTHR43124:SF3">
    <property type="entry name" value="CHLORAMPHENICOL EFFLUX PUMP RV0191"/>
    <property type="match status" value="1"/>
</dbReference>
<dbReference type="Pfam" id="PF07690">
    <property type="entry name" value="MFS_1"/>
    <property type="match status" value="1"/>
</dbReference>
<evidence type="ECO:0000256" key="4">
    <source>
        <dbReference type="ARBA" id="ARBA00022989"/>
    </source>
</evidence>
<feature type="transmembrane region" description="Helical" evidence="6">
    <location>
        <begin position="91"/>
        <end position="112"/>
    </location>
</feature>
<feature type="transmembrane region" description="Helical" evidence="6">
    <location>
        <begin position="385"/>
        <end position="402"/>
    </location>
</feature>
<dbReference type="PANTHER" id="PTHR43124">
    <property type="entry name" value="PURINE EFFLUX PUMP PBUE"/>
    <property type="match status" value="1"/>
</dbReference>
<evidence type="ECO:0000256" key="5">
    <source>
        <dbReference type="ARBA" id="ARBA00023136"/>
    </source>
</evidence>
<protein>
    <recommendedName>
        <fullName evidence="7">Major facilitator superfamily (MFS) profile domain-containing protein</fullName>
    </recommendedName>
</protein>
<feature type="transmembrane region" description="Helical" evidence="6">
    <location>
        <begin position="305"/>
        <end position="322"/>
    </location>
</feature>
<dbReference type="InterPro" id="IPR020846">
    <property type="entry name" value="MFS_dom"/>
</dbReference>
<dbReference type="InterPro" id="IPR036259">
    <property type="entry name" value="MFS_trans_sf"/>
</dbReference>
<feature type="transmembrane region" description="Helical" evidence="6">
    <location>
        <begin position="211"/>
        <end position="235"/>
    </location>
</feature>
<feature type="transmembrane region" description="Helical" evidence="6">
    <location>
        <begin position="119"/>
        <end position="139"/>
    </location>
</feature>
<dbReference type="SUPFAM" id="SSF103473">
    <property type="entry name" value="MFS general substrate transporter"/>
    <property type="match status" value="1"/>
</dbReference>
<feature type="transmembrane region" description="Helical" evidence="6">
    <location>
        <begin position="280"/>
        <end position="299"/>
    </location>
</feature>
<accession>A0A2K9MG36</accession>
<sequence>MIWSIATLFVIAGFSFQTAYGVTSTEIASDLSLTLVQVGVLGATYIWAVAIMQLFSGAILDRVGIRILAWVSLFSVVGGFAYANAGSFEMLILSNICIAVGHAFAFVGAGMVGGKWFGWGRFGLMFGLVQGAGAFGSYFNQNVTRYLVQDYGWSFSLNVIAFIILIISVLMLLFMREPRRPDVEKPEWTGTKNLIISVFRSLKHIVTRLHLWLNTVHGGMTFGVHLSVSLVWGPIFLAETGMSVFDAVAISSFAFLGMLVGAPLWVWVSERIKRNKPMAVIPAIFHAALLAYAILDPSVATKTTFFFIGLASASTAMNYPIAGSLVPESLVGTSSAFVNTMQFFWTGVLMAVPGLALSGTGVWAMLAGTTGIDAADPSLSDYQSAMMLLVYAVCIGVVATLLTKESFPSEANAEARKEVAI</sequence>
<comment type="subcellular location">
    <subcellularLocation>
        <location evidence="1">Cell membrane</location>
        <topology evidence="1">Multi-pass membrane protein</topology>
    </subcellularLocation>
</comment>
<dbReference type="Gene3D" id="1.20.1250.20">
    <property type="entry name" value="MFS general substrate transporter like domains"/>
    <property type="match status" value="2"/>
</dbReference>
<keyword evidence="3 6" id="KW-0812">Transmembrane</keyword>
<keyword evidence="9" id="KW-1185">Reference proteome</keyword>
<feature type="transmembrane region" description="Helical" evidence="6">
    <location>
        <begin position="151"/>
        <end position="175"/>
    </location>
</feature>
<feature type="domain" description="Major facilitator superfamily (MFS) profile" evidence="7">
    <location>
        <begin position="1"/>
        <end position="408"/>
    </location>
</feature>
<reference evidence="9" key="1">
    <citation type="submission" date="2017-12" db="EMBL/GenBank/DDBJ databases">
        <title>Genomic analysis of Paracoccus sp. CBA4604.</title>
        <authorList>
            <person name="Roh S.W."/>
            <person name="Kim J.Y."/>
            <person name="Kim J.S."/>
        </authorList>
    </citation>
    <scope>NUCLEOTIDE SEQUENCE [LARGE SCALE GENOMIC DNA]</scope>
    <source>
        <strain evidence="9">CBA4604</strain>
    </source>
</reference>
<dbReference type="GO" id="GO:0005886">
    <property type="term" value="C:plasma membrane"/>
    <property type="evidence" value="ECO:0007669"/>
    <property type="project" value="UniProtKB-SubCell"/>
</dbReference>
<organism evidence="8 9">
    <name type="scientific">Paracoccus jeotgali</name>
    <dbReference type="NCBI Taxonomy" id="2065379"/>
    <lineage>
        <taxon>Bacteria</taxon>
        <taxon>Pseudomonadati</taxon>
        <taxon>Pseudomonadota</taxon>
        <taxon>Alphaproteobacteria</taxon>
        <taxon>Rhodobacterales</taxon>
        <taxon>Paracoccaceae</taxon>
        <taxon>Paracoccus</taxon>
    </lineage>
</organism>
<feature type="transmembrane region" description="Helical" evidence="6">
    <location>
        <begin position="343"/>
        <end position="365"/>
    </location>
</feature>
<name>A0A2K9MG36_9RHOB</name>
<gene>
    <name evidence="8" type="ORF">CYR75_10250</name>
</gene>
<evidence type="ECO:0000256" key="1">
    <source>
        <dbReference type="ARBA" id="ARBA00004651"/>
    </source>
</evidence>
<dbReference type="PROSITE" id="PS50850">
    <property type="entry name" value="MFS"/>
    <property type="match status" value="1"/>
</dbReference>
<keyword evidence="4 6" id="KW-1133">Transmembrane helix</keyword>
<evidence type="ECO:0000313" key="8">
    <source>
        <dbReference type="EMBL" id="AUM74609.1"/>
    </source>
</evidence>
<dbReference type="KEGG" id="paru:CYR75_10250"/>
<keyword evidence="5 6" id="KW-0472">Membrane</keyword>
<dbReference type="Proteomes" id="UP000234882">
    <property type="component" value="Chromosome"/>
</dbReference>
<evidence type="ECO:0000313" key="9">
    <source>
        <dbReference type="Proteomes" id="UP000234882"/>
    </source>
</evidence>
<feature type="transmembrane region" description="Helical" evidence="6">
    <location>
        <begin position="31"/>
        <end position="55"/>
    </location>
</feature>
<keyword evidence="2" id="KW-1003">Cell membrane</keyword>
<evidence type="ECO:0000259" key="7">
    <source>
        <dbReference type="PROSITE" id="PS50850"/>
    </source>
</evidence>